<dbReference type="PROSITE" id="PS51257">
    <property type="entry name" value="PROKAR_LIPOPROTEIN"/>
    <property type="match status" value="1"/>
</dbReference>
<dbReference type="AlphaFoldDB" id="A0A2A9D0L6"/>
<dbReference type="RefSeq" id="WP_098469222.1">
    <property type="nucleotide sequence ID" value="NZ_PDJD01000001.1"/>
</dbReference>
<gene>
    <name evidence="3" type="ORF">ATL40_1793</name>
</gene>
<evidence type="ECO:0000256" key="1">
    <source>
        <dbReference type="SAM" id="MobiDB-lite"/>
    </source>
</evidence>
<feature type="signal peptide" evidence="2">
    <location>
        <begin position="1"/>
        <end position="20"/>
    </location>
</feature>
<sequence length="387" mass="38255">MRIRTLAPTLALLVALAGCTAEVDTDQDVTATQEGGQADSGEAPAAPGGDPVPATGSPAPAEVTALLPFQFEGATLLPTGWTLPARQAGAVLLSGAQSEDAVTYSALGTDGTALWSVGRPAWSDQFALIGLGTDAVAVLLDGASSAEATASGFDAVTGEPLWGPVEVPGPFAGEGLVFGEDDGAASLALHPATGEAWDLGEGETPLATSGTSLITLDGDAVVARTPDGEAWRLPLAEAGLSGEVTARRDLPGLEGHVVLTSPDQVGALIDVASGAVVAQQVSGAVTDGVSGATVYLVPGELRGAMPGGEEWTAYVGAESVLVSAGGVLAYVVDGTALSVRNAVTGAPASGYPEDGEGDAALPLLFTPAGAAVVRIDGERYLALPPGS</sequence>
<feature type="compositionally biased region" description="Low complexity" evidence="1">
    <location>
        <begin position="41"/>
        <end position="56"/>
    </location>
</feature>
<organism evidence="3 4">
    <name type="scientific">Serinibacter salmoneus</name>
    <dbReference type="NCBI Taxonomy" id="556530"/>
    <lineage>
        <taxon>Bacteria</taxon>
        <taxon>Bacillati</taxon>
        <taxon>Actinomycetota</taxon>
        <taxon>Actinomycetes</taxon>
        <taxon>Micrococcales</taxon>
        <taxon>Beutenbergiaceae</taxon>
        <taxon>Serinibacter</taxon>
    </lineage>
</organism>
<evidence type="ECO:0000256" key="2">
    <source>
        <dbReference type="SAM" id="SignalP"/>
    </source>
</evidence>
<comment type="caution">
    <text evidence="3">The sequence shown here is derived from an EMBL/GenBank/DDBJ whole genome shotgun (WGS) entry which is preliminary data.</text>
</comment>
<dbReference type="EMBL" id="PDJD01000001">
    <property type="protein sequence ID" value="PFG20204.1"/>
    <property type="molecule type" value="Genomic_DNA"/>
</dbReference>
<dbReference type="OrthoDB" id="3422572at2"/>
<evidence type="ECO:0000313" key="3">
    <source>
        <dbReference type="EMBL" id="PFG20204.1"/>
    </source>
</evidence>
<protein>
    <recommendedName>
        <fullName evidence="5">Pyrroloquinoline-quinone binding quinoprotein</fullName>
    </recommendedName>
</protein>
<name>A0A2A9D0L6_9MICO</name>
<dbReference type="Proteomes" id="UP000224915">
    <property type="component" value="Unassembled WGS sequence"/>
</dbReference>
<evidence type="ECO:0000313" key="4">
    <source>
        <dbReference type="Proteomes" id="UP000224915"/>
    </source>
</evidence>
<keyword evidence="4" id="KW-1185">Reference proteome</keyword>
<accession>A0A2A9D0L6</accession>
<evidence type="ECO:0008006" key="5">
    <source>
        <dbReference type="Google" id="ProtNLM"/>
    </source>
</evidence>
<proteinExistence type="predicted"/>
<feature type="chain" id="PRO_5039449092" description="Pyrroloquinoline-quinone binding quinoprotein" evidence="2">
    <location>
        <begin position="21"/>
        <end position="387"/>
    </location>
</feature>
<keyword evidence="2" id="KW-0732">Signal</keyword>
<reference evidence="3 4" key="1">
    <citation type="submission" date="2017-10" db="EMBL/GenBank/DDBJ databases">
        <title>Sequencing the genomes of 1000 actinobacteria strains.</title>
        <authorList>
            <person name="Klenk H.-P."/>
        </authorList>
    </citation>
    <scope>NUCLEOTIDE SEQUENCE [LARGE SCALE GENOMIC DNA]</scope>
    <source>
        <strain evidence="3 4">DSM 21801</strain>
    </source>
</reference>
<feature type="region of interest" description="Disordered" evidence="1">
    <location>
        <begin position="29"/>
        <end position="59"/>
    </location>
</feature>